<sequence length="134" mass="14969">MPLNPKEGGRNRSTLFPEMLETCNKHQKQANTYLHQSHVIMSLRLATRALPRAQPARTFATTTYRMAAGDTGSPRSAAGGAGGDGFSKREKANEDMEIRRREKEKLEALKKKIADSEAQLSKDRAEVDELNKKQ</sequence>
<reference evidence="6 7" key="1">
    <citation type="submission" date="2017-01" db="EMBL/GenBank/DDBJ databases">
        <title>The recent genome duplication of the halophilic yeast Hortaea werneckii: insights from long-read sequencing.</title>
        <authorList>
            <person name="Sinha S."/>
            <person name="Flibotte S."/>
            <person name="Neira M."/>
            <person name="Lenassi M."/>
            <person name="Gostincar C."/>
            <person name="Stajich J.E."/>
            <person name="Nislow C.E."/>
        </authorList>
    </citation>
    <scope>NUCLEOTIDE SEQUENCE [LARGE SCALE GENOMIC DNA]</scope>
    <source>
        <strain evidence="6 7">EXF-2000</strain>
    </source>
</reference>
<protein>
    <recommendedName>
        <fullName evidence="4">ATPase inhibitor, mitochondrial</fullName>
    </recommendedName>
</protein>
<gene>
    <name evidence="6" type="ORF">BTJ68_11433</name>
</gene>
<evidence type="ECO:0000256" key="4">
    <source>
        <dbReference type="RuleBase" id="RU368087"/>
    </source>
</evidence>
<evidence type="ECO:0000256" key="3">
    <source>
        <dbReference type="ARBA" id="ARBA00023128"/>
    </source>
</evidence>
<evidence type="ECO:0000313" key="7">
    <source>
        <dbReference type="Proteomes" id="UP000194280"/>
    </source>
</evidence>
<name>A0A1Z5SWR0_HORWE</name>
<dbReference type="InterPro" id="IPR007648">
    <property type="entry name" value="ATPase_inhibitor_mt"/>
</dbReference>
<evidence type="ECO:0000256" key="1">
    <source>
        <dbReference type="ARBA" id="ARBA00004173"/>
    </source>
</evidence>
<evidence type="ECO:0000256" key="2">
    <source>
        <dbReference type="ARBA" id="ARBA00010901"/>
    </source>
</evidence>
<feature type="region of interest" description="Disordered" evidence="5">
    <location>
        <begin position="61"/>
        <end position="134"/>
    </location>
</feature>
<feature type="compositionally biased region" description="Basic and acidic residues" evidence="5">
    <location>
        <begin position="86"/>
        <end position="134"/>
    </location>
</feature>
<proteinExistence type="inferred from homology"/>
<dbReference type="Proteomes" id="UP000194280">
    <property type="component" value="Unassembled WGS sequence"/>
</dbReference>
<dbReference type="InParanoid" id="A0A1Z5SWR0"/>
<dbReference type="GO" id="GO:0005739">
    <property type="term" value="C:mitochondrion"/>
    <property type="evidence" value="ECO:0007669"/>
    <property type="project" value="UniProtKB-SubCell"/>
</dbReference>
<dbReference type="STRING" id="1157616.A0A1Z5SWR0"/>
<comment type="similarity">
    <text evidence="2 4">Belongs to the ATPase inhibitor family.</text>
</comment>
<comment type="subcellular location">
    <subcellularLocation>
        <location evidence="1">Mitochondrion</location>
    </subcellularLocation>
</comment>
<dbReference type="EMBL" id="MUNK01000209">
    <property type="protein sequence ID" value="OTA25266.1"/>
    <property type="molecule type" value="Genomic_DNA"/>
</dbReference>
<dbReference type="FunCoup" id="A0A1Z5SWR0">
    <property type="interactions" value="233"/>
</dbReference>
<dbReference type="VEuPathDB" id="FungiDB:BTJ68_11433"/>
<dbReference type="AlphaFoldDB" id="A0A1Z5SWR0"/>
<comment type="caution">
    <text evidence="6">The sequence shown here is derived from an EMBL/GenBank/DDBJ whole genome shotgun (WGS) entry which is preliminary data.</text>
</comment>
<accession>A0A1Z5SWR0</accession>
<evidence type="ECO:0000313" key="6">
    <source>
        <dbReference type="EMBL" id="OTA25266.1"/>
    </source>
</evidence>
<dbReference type="Pfam" id="PF04568">
    <property type="entry name" value="IATP"/>
    <property type="match status" value="1"/>
</dbReference>
<comment type="function">
    <text evidence="4">Inhibits the enzyme activity of ATPase.</text>
</comment>
<dbReference type="OrthoDB" id="5532350at2759"/>
<keyword evidence="7" id="KW-1185">Reference proteome</keyword>
<dbReference type="GO" id="GO:0042030">
    <property type="term" value="F:ATPase inhibitor activity"/>
    <property type="evidence" value="ECO:0007669"/>
    <property type="project" value="InterPro"/>
</dbReference>
<keyword evidence="3" id="KW-0496">Mitochondrion</keyword>
<evidence type="ECO:0000256" key="5">
    <source>
        <dbReference type="SAM" id="MobiDB-lite"/>
    </source>
</evidence>
<dbReference type="Gene3D" id="1.20.5.500">
    <property type="entry name" value="Single helix bin"/>
    <property type="match status" value="1"/>
</dbReference>
<organism evidence="6 7">
    <name type="scientific">Hortaea werneckii EXF-2000</name>
    <dbReference type="NCBI Taxonomy" id="1157616"/>
    <lineage>
        <taxon>Eukaryota</taxon>
        <taxon>Fungi</taxon>
        <taxon>Dikarya</taxon>
        <taxon>Ascomycota</taxon>
        <taxon>Pezizomycotina</taxon>
        <taxon>Dothideomycetes</taxon>
        <taxon>Dothideomycetidae</taxon>
        <taxon>Mycosphaerellales</taxon>
        <taxon>Teratosphaeriaceae</taxon>
        <taxon>Hortaea</taxon>
    </lineage>
</organism>